<name>A0A7C3EHC8_UNCW3</name>
<proteinExistence type="predicted"/>
<comment type="caution">
    <text evidence="2">The sequence shown here is derived from an EMBL/GenBank/DDBJ whole genome shotgun (WGS) entry which is preliminary data.</text>
</comment>
<sequence>MRSLAEFYRERVLSFPERHRRRLPAVKAGAEIKIEPGLFGWRVVVSRRALPCRSEAEARFIRLALELGLREIEVPDDEGYLVQILPEFERLKAGVDAVMNRYLDGVSSRQVRSSVRQRVYTRLFRARERQKLTRRRGKQQK</sequence>
<dbReference type="EMBL" id="DSTU01000004">
    <property type="protein sequence ID" value="HFJ53766.1"/>
    <property type="molecule type" value="Genomic_DNA"/>
</dbReference>
<protein>
    <submittedName>
        <fullName evidence="2">Uncharacterized protein</fullName>
    </submittedName>
</protein>
<evidence type="ECO:0000313" key="2">
    <source>
        <dbReference type="EMBL" id="HFJ53766.1"/>
    </source>
</evidence>
<accession>A0A7C3EHC8</accession>
<dbReference type="AlphaFoldDB" id="A0A7C3EHC8"/>
<reference evidence="2" key="1">
    <citation type="journal article" date="2020" name="mSystems">
        <title>Genome- and Community-Level Interaction Insights into Carbon Utilization and Element Cycling Functions of Hydrothermarchaeota in Hydrothermal Sediment.</title>
        <authorList>
            <person name="Zhou Z."/>
            <person name="Liu Y."/>
            <person name="Xu W."/>
            <person name="Pan J."/>
            <person name="Luo Z.H."/>
            <person name="Li M."/>
        </authorList>
    </citation>
    <scope>NUCLEOTIDE SEQUENCE [LARGE SCALE GENOMIC DNA]</scope>
    <source>
        <strain evidence="1">SpSt-265</strain>
        <strain evidence="2">SpSt-465</strain>
    </source>
</reference>
<gene>
    <name evidence="1" type="ORF">ENP94_08010</name>
    <name evidence="2" type="ORF">ENS16_03655</name>
</gene>
<organism evidence="2">
    <name type="scientific">candidate division WOR-3 bacterium</name>
    <dbReference type="NCBI Taxonomy" id="2052148"/>
    <lineage>
        <taxon>Bacteria</taxon>
        <taxon>Bacteria division WOR-3</taxon>
    </lineage>
</organism>
<evidence type="ECO:0000313" key="1">
    <source>
        <dbReference type="EMBL" id="HEA87928.1"/>
    </source>
</evidence>
<dbReference type="EMBL" id="DSLG01000008">
    <property type="protein sequence ID" value="HEA87928.1"/>
    <property type="molecule type" value="Genomic_DNA"/>
</dbReference>